<dbReference type="PANTHER" id="PTHR31477:SF1">
    <property type="entry name" value="CENTROSOMAL PROTEIN OF 44 KDA"/>
    <property type="match status" value="1"/>
</dbReference>
<feature type="domain" description="Centrosomal CEP44" evidence="11">
    <location>
        <begin position="15"/>
        <end position="114"/>
    </location>
</feature>
<evidence type="ECO:0000256" key="10">
    <source>
        <dbReference type="SAM" id="SignalP"/>
    </source>
</evidence>
<keyword evidence="13" id="KW-1185">Reference proteome</keyword>
<keyword evidence="5" id="KW-0963">Cytoplasm</keyword>
<evidence type="ECO:0000256" key="6">
    <source>
        <dbReference type="ARBA" id="ARBA00023054"/>
    </source>
</evidence>
<feature type="signal peptide" evidence="10">
    <location>
        <begin position="1"/>
        <end position="19"/>
    </location>
</feature>
<evidence type="ECO:0000313" key="12">
    <source>
        <dbReference type="EMBL" id="MBN3279104.1"/>
    </source>
</evidence>
<keyword evidence="7" id="KW-0206">Cytoskeleton</keyword>
<evidence type="ECO:0000256" key="4">
    <source>
        <dbReference type="ARBA" id="ARBA00014053"/>
    </source>
</evidence>
<gene>
    <name evidence="12" type="primary">Cep44</name>
    <name evidence="12" type="ORF">GTO93_0008690</name>
</gene>
<evidence type="ECO:0000256" key="2">
    <source>
        <dbReference type="ARBA" id="ARBA00004214"/>
    </source>
</evidence>
<dbReference type="Pfam" id="PF15007">
    <property type="entry name" value="CEP44"/>
    <property type="match status" value="1"/>
</dbReference>
<comment type="function">
    <text evidence="8">Centriole-enriched microtubule-binding protein involved in centriole biogenesis. In collaboration with CEP295 and POC1B, is required for the centriole-to-centrosome conversion by ensuring the formation of bona fide centriole wall. Functions as a linker component that maintains centrosome cohesion. Associates with CROCC and regulates its stability and localization to the centrosome.</text>
</comment>
<evidence type="ECO:0000256" key="7">
    <source>
        <dbReference type="ARBA" id="ARBA00023212"/>
    </source>
</evidence>
<dbReference type="PANTHER" id="PTHR31477">
    <property type="entry name" value="CENTROSOMAL PROTEIN OF 44 KDA"/>
    <property type="match status" value="1"/>
</dbReference>
<evidence type="ECO:0000256" key="9">
    <source>
        <dbReference type="SAM" id="Coils"/>
    </source>
</evidence>
<sequence length="388" mass="44048">MYLNLFNIIYILFYSLARGDPASFLPIVSHAFISYSSYLADYLVGCRVELAGKNDLRFVETVYKVLRDQFHYKPVLSKQQILQCGYAERKINILCDIISLVTKKHKELAHLDKAKVQPKKRVFASSSVQPQTQIVFPETLQPTNLKVSLVCICVCMHANKIMIYLFFFSPQTKSFVEKHLPVSLSVNIQAPSSSVSCDSEGSDNDSCTFEEDINTEQLVQKAANEHVQLKSLEHQLAECQNKLQKLLVMEERLKAVEQEMTGKVIIDRKDWNNLVSRVVLLETELILRSRKDDSSPDMKEGDVSKCKLNKVSIVFFFFWLNTESRSETPEINHHNSSGYSSVLSTDTSPNATNINYLVWTEVSKVSITGSSLATFLCEVKGTNCHYTQ</sequence>
<proteinExistence type="predicted"/>
<comment type="subcellular location">
    <subcellularLocation>
        <location evidence="1">Cytoplasm</location>
        <location evidence="1">Cytoskeleton</location>
        <location evidence="1">Microtubule organizing center</location>
        <location evidence="1">Centrosome</location>
        <location evidence="1">Centriole</location>
    </subcellularLocation>
    <subcellularLocation>
        <location evidence="3">Cytoplasm</location>
        <location evidence="3">Cytoskeleton</location>
        <location evidence="3">Spindle pole</location>
    </subcellularLocation>
    <subcellularLocation>
        <location evidence="2">Midbody</location>
    </subcellularLocation>
</comment>
<feature type="coiled-coil region" evidence="9">
    <location>
        <begin position="222"/>
        <end position="259"/>
    </location>
</feature>
<evidence type="ECO:0000256" key="3">
    <source>
        <dbReference type="ARBA" id="ARBA00004647"/>
    </source>
</evidence>
<reference evidence="12" key="1">
    <citation type="journal article" date="2021" name="Cell">
        <title>Tracing the genetic footprints of vertebrate landing in non-teleost ray-finned fishes.</title>
        <authorList>
            <person name="Bi X."/>
            <person name="Wang K."/>
            <person name="Yang L."/>
            <person name="Pan H."/>
            <person name="Jiang H."/>
            <person name="Wei Q."/>
            <person name="Fang M."/>
            <person name="Yu H."/>
            <person name="Zhu C."/>
            <person name="Cai Y."/>
            <person name="He Y."/>
            <person name="Gan X."/>
            <person name="Zeng H."/>
            <person name="Yu D."/>
            <person name="Zhu Y."/>
            <person name="Jiang H."/>
            <person name="Qiu Q."/>
            <person name="Yang H."/>
            <person name="Zhang Y.E."/>
            <person name="Wang W."/>
            <person name="Zhu M."/>
            <person name="He S."/>
            <person name="Zhang G."/>
        </authorList>
    </citation>
    <scope>NUCLEOTIDE SEQUENCE</scope>
    <source>
        <strain evidence="12">Pddl_001</strain>
    </source>
</reference>
<dbReference type="Proteomes" id="UP001166093">
    <property type="component" value="Unassembled WGS sequence"/>
</dbReference>
<dbReference type="EMBL" id="JAAWVQ010085622">
    <property type="protein sequence ID" value="MBN3279104.1"/>
    <property type="molecule type" value="Genomic_DNA"/>
</dbReference>
<keyword evidence="6 9" id="KW-0175">Coiled coil</keyword>
<comment type="caution">
    <text evidence="12">The sequence shown here is derived from an EMBL/GenBank/DDBJ whole genome shotgun (WGS) entry which is preliminary data.</text>
</comment>
<evidence type="ECO:0000256" key="1">
    <source>
        <dbReference type="ARBA" id="ARBA00004114"/>
    </source>
</evidence>
<evidence type="ECO:0000256" key="5">
    <source>
        <dbReference type="ARBA" id="ARBA00022490"/>
    </source>
</evidence>
<name>A0ABS2XY65_POLSP</name>
<evidence type="ECO:0000259" key="11">
    <source>
        <dbReference type="Pfam" id="PF15007"/>
    </source>
</evidence>
<evidence type="ECO:0000313" key="13">
    <source>
        <dbReference type="Proteomes" id="UP001166093"/>
    </source>
</evidence>
<dbReference type="InterPro" id="IPR029157">
    <property type="entry name" value="CEP44_CC"/>
</dbReference>
<organism evidence="12 13">
    <name type="scientific">Polyodon spathula</name>
    <name type="common">North American paddlefish</name>
    <name type="synonym">Squalus spathula</name>
    <dbReference type="NCBI Taxonomy" id="7913"/>
    <lineage>
        <taxon>Eukaryota</taxon>
        <taxon>Metazoa</taxon>
        <taxon>Chordata</taxon>
        <taxon>Craniata</taxon>
        <taxon>Vertebrata</taxon>
        <taxon>Euteleostomi</taxon>
        <taxon>Actinopterygii</taxon>
        <taxon>Chondrostei</taxon>
        <taxon>Acipenseriformes</taxon>
        <taxon>Polyodontidae</taxon>
        <taxon>Polyodon</taxon>
    </lineage>
</organism>
<evidence type="ECO:0000256" key="8">
    <source>
        <dbReference type="ARBA" id="ARBA00046235"/>
    </source>
</evidence>
<accession>A0ABS2XY65</accession>
<feature type="non-terminal residue" evidence="12">
    <location>
        <position position="388"/>
    </location>
</feature>
<feature type="non-terminal residue" evidence="12">
    <location>
        <position position="1"/>
    </location>
</feature>
<protein>
    <recommendedName>
        <fullName evidence="4">Centrosomal protein of 44 kDa</fullName>
    </recommendedName>
</protein>
<dbReference type="InterPro" id="IPR033603">
    <property type="entry name" value="CEP44"/>
</dbReference>
<feature type="chain" id="PRO_5047056726" description="Centrosomal protein of 44 kDa" evidence="10">
    <location>
        <begin position="20"/>
        <end position="388"/>
    </location>
</feature>
<keyword evidence="10" id="KW-0732">Signal</keyword>